<protein>
    <submittedName>
        <fullName evidence="2">Uncharacterized protein</fullName>
    </submittedName>
</protein>
<feature type="compositionally biased region" description="Low complexity" evidence="1">
    <location>
        <begin position="131"/>
        <end position="156"/>
    </location>
</feature>
<feature type="region of interest" description="Disordered" evidence="1">
    <location>
        <begin position="196"/>
        <end position="215"/>
    </location>
</feature>
<feature type="region of interest" description="Disordered" evidence="1">
    <location>
        <begin position="112"/>
        <end position="186"/>
    </location>
</feature>
<feature type="region of interest" description="Disordered" evidence="1">
    <location>
        <begin position="1"/>
        <end position="21"/>
    </location>
</feature>
<accession>A0A1H5SU37</accession>
<dbReference type="AlphaFoldDB" id="A0A1H5SU37"/>
<feature type="compositionally biased region" description="Low complexity" evidence="1">
    <location>
        <begin position="8"/>
        <end position="19"/>
    </location>
</feature>
<dbReference type="EMBL" id="FNVU01000001">
    <property type="protein sequence ID" value="SEF53381.1"/>
    <property type="molecule type" value="Genomic_DNA"/>
</dbReference>
<sequence length="261" mass="27116">MPSRTQRVGRVARAGPVARAPRDARARAARVACAGSCRAHATSGACLPRLAHGPGSPFRHWPGENRWVCRAARGAQFSADAMWCHISAITRCSGPTRLETLGDGGRNRLHGCPGGWGPGSVVAGGGRPRGPESGPDGGRWAPRAARRSPAAVARGGMIRASAGPGSGLPEPLSHQRPQGRHGGRFARPVLVRSCRTTPLPSGRLGAPAVPPGRRLRRRVRAGHPWPRGHGRAAAALASHATPAEVAHDGVDMAPDDAIMAL</sequence>
<gene>
    <name evidence="2" type="ORF">SAMN05216223_101255</name>
</gene>
<organism evidence="2 3">
    <name type="scientific">Actinacidiphila yanglinensis</name>
    <dbReference type="NCBI Taxonomy" id="310779"/>
    <lineage>
        <taxon>Bacteria</taxon>
        <taxon>Bacillati</taxon>
        <taxon>Actinomycetota</taxon>
        <taxon>Actinomycetes</taxon>
        <taxon>Kitasatosporales</taxon>
        <taxon>Streptomycetaceae</taxon>
        <taxon>Actinacidiphila</taxon>
    </lineage>
</organism>
<evidence type="ECO:0000313" key="2">
    <source>
        <dbReference type="EMBL" id="SEF53381.1"/>
    </source>
</evidence>
<reference evidence="2 3" key="1">
    <citation type="submission" date="2016-10" db="EMBL/GenBank/DDBJ databases">
        <authorList>
            <person name="de Groot N.N."/>
        </authorList>
    </citation>
    <scope>NUCLEOTIDE SEQUENCE [LARGE SCALE GENOMIC DNA]</scope>
    <source>
        <strain evidence="2 3">CGMCC 4.2023</strain>
    </source>
</reference>
<evidence type="ECO:0000256" key="1">
    <source>
        <dbReference type="SAM" id="MobiDB-lite"/>
    </source>
</evidence>
<name>A0A1H5SU37_9ACTN</name>
<proteinExistence type="predicted"/>
<keyword evidence="3" id="KW-1185">Reference proteome</keyword>
<feature type="compositionally biased region" description="Gly residues" evidence="1">
    <location>
        <begin position="112"/>
        <end position="128"/>
    </location>
</feature>
<evidence type="ECO:0000313" key="3">
    <source>
        <dbReference type="Proteomes" id="UP000236754"/>
    </source>
</evidence>
<dbReference type="Proteomes" id="UP000236754">
    <property type="component" value="Unassembled WGS sequence"/>
</dbReference>